<organism evidence="2 3">
    <name type="scientific">Undibacterium fentianense</name>
    <dbReference type="NCBI Taxonomy" id="2828728"/>
    <lineage>
        <taxon>Bacteria</taxon>
        <taxon>Pseudomonadati</taxon>
        <taxon>Pseudomonadota</taxon>
        <taxon>Betaproteobacteria</taxon>
        <taxon>Burkholderiales</taxon>
        <taxon>Oxalobacteraceae</taxon>
        <taxon>Undibacterium</taxon>
    </lineage>
</organism>
<evidence type="ECO:0000313" key="3">
    <source>
        <dbReference type="Proteomes" id="UP000678545"/>
    </source>
</evidence>
<name>A0A941E1P3_9BURK</name>
<dbReference type="AlphaFoldDB" id="A0A941E1P3"/>
<dbReference type="EMBL" id="JAGSPJ010000002">
    <property type="protein sequence ID" value="MBR7799627.1"/>
    <property type="molecule type" value="Genomic_DNA"/>
</dbReference>
<protein>
    <recommendedName>
        <fullName evidence="4">Outer membrane protein beta-barrel domain-containing protein</fullName>
    </recommendedName>
</protein>
<evidence type="ECO:0000256" key="1">
    <source>
        <dbReference type="SAM" id="SignalP"/>
    </source>
</evidence>
<evidence type="ECO:0000313" key="2">
    <source>
        <dbReference type="EMBL" id="MBR7799627.1"/>
    </source>
</evidence>
<dbReference type="RefSeq" id="WP_212674762.1">
    <property type="nucleotide sequence ID" value="NZ_JAGSPJ010000002.1"/>
</dbReference>
<comment type="caution">
    <text evidence="2">The sequence shown here is derived from an EMBL/GenBank/DDBJ whole genome shotgun (WGS) entry which is preliminary data.</text>
</comment>
<reference evidence="2" key="1">
    <citation type="submission" date="2021-04" db="EMBL/GenBank/DDBJ databases">
        <title>novel species isolated from subtropical streams in China.</title>
        <authorList>
            <person name="Lu H."/>
        </authorList>
    </citation>
    <scope>NUCLEOTIDE SEQUENCE</scope>
    <source>
        <strain evidence="2">FT137W</strain>
    </source>
</reference>
<feature type="chain" id="PRO_5036738671" description="Outer membrane protein beta-barrel domain-containing protein" evidence="1">
    <location>
        <begin position="23"/>
        <end position="238"/>
    </location>
</feature>
<keyword evidence="3" id="KW-1185">Reference proteome</keyword>
<gene>
    <name evidence="2" type="ORF">KDM90_06420</name>
</gene>
<feature type="signal peptide" evidence="1">
    <location>
        <begin position="1"/>
        <end position="22"/>
    </location>
</feature>
<evidence type="ECO:0008006" key="4">
    <source>
        <dbReference type="Google" id="ProtNLM"/>
    </source>
</evidence>
<keyword evidence="1" id="KW-0732">Signal</keyword>
<proteinExistence type="predicted"/>
<dbReference type="Proteomes" id="UP000678545">
    <property type="component" value="Unassembled WGS sequence"/>
</dbReference>
<sequence length="238" mass="25175">MLSKKILCTLGLMMGANSIAYAGTNFTQLKTLNQTEFNRLAKDLNSAASYKAVTPAAATGLTGFDIGAEVSFTQLANSSVWQKAGADVSTLILPKLHVHKGLPFNLDIGASLSSVPNSDMKLMGFEARYALLEGNLALPAVAVRGAYSKLSGVSQLAFDSTNIELLVSKGFVMFTPYAGIGRVWGSVTPNVNGLQKASPTSSKVFAGVNANFGLMNLATELDRTGDNQTVSIKLGFRW</sequence>
<accession>A0A941E1P3</accession>